<feature type="transmembrane region" description="Helical" evidence="13">
    <location>
        <begin position="77"/>
        <end position="95"/>
    </location>
</feature>
<dbReference type="GO" id="GO:0004984">
    <property type="term" value="F:olfactory receptor activity"/>
    <property type="evidence" value="ECO:0007669"/>
    <property type="project" value="InterPro"/>
</dbReference>
<feature type="transmembrane region" description="Helical" evidence="13">
    <location>
        <begin position="289"/>
        <end position="310"/>
    </location>
</feature>
<feature type="non-terminal residue" evidence="15">
    <location>
        <position position="1"/>
    </location>
</feature>
<organism evidence="15 16">
    <name type="scientific">Polypterus senegalus</name>
    <name type="common">Senegal bichir</name>
    <dbReference type="NCBI Taxonomy" id="55291"/>
    <lineage>
        <taxon>Eukaryota</taxon>
        <taxon>Metazoa</taxon>
        <taxon>Chordata</taxon>
        <taxon>Craniata</taxon>
        <taxon>Vertebrata</taxon>
        <taxon>Euteleostomi</taxon>
        <taxon>Actinopterygii</taxon>
        <taxon>Polypteriformes</taxon>
        <taxon>Polypteridae</taxon>
        <taxon>Polypterus</taxon>
    </lineage>
</organism>
<keyword evidence="12" id="KW-0807">Transducer</keyword>
<feature type="non-terminal residue" evidence="15">
    <location>
        <position position="335"/>
    </location>
</feature>
<dbReference type="AlphaFoldDB" id="A0A8X7X2G7"/>
<reference evidence="15 16" key="1">
    <citation type="journal article" date="2021" name="Cell">
        <title>Tracing the genetic footprints of vertebrate landing in non-teleost ray-finned fishes.</title>
        <authorList>
            <person name="Bi X."/>
            <person name="Wang K."/>
            <person name="Yang L."/>
            <person name="Pan H."/>
            <person name="Jiang H."/>
            <person name="Wei Q."/>
            <person name="Fang M."/>
            <person name="Yu H."/>
            <person name="Zhu C."/>
            <person name="Cai Y."/>
            <person name="He Y."/>
            <person name="Gan X."/>
            <person name="Zeng H."/>
            <person name="Yu D."/>
            <person name="Zhu Y."/>
            <person name="Jiang H."/>
            <person name="Qiu Q."/>
            <person name="Yang H."/>
            <person name="Zhang Y.E."/>
            <person name="Wang W."/>
            <person name="Zhu M."/>
            <person name="He S."/>
            <person name="Zhang G."/>
        </authorList>
    </citation>
    <scope>NUCLEOTIDE SEQUENCE [LARGE SCALE GENOMIC DNA]</scope>
    <source>
        <strain evidence="15">Bchr_013</strain>
    </source>
</reference>
<keyword evidence="3" id="KW-0716">Sensory transduction</keyword>
<feature type="transmembrane region" description="Helical" evidence="13">
    <location>
        <begin position="156"/>
        <end position="179"/>
    </location>
</feature>
<dbReference type="PANTHER" id="PTHR24242:SF359">
    <property type="entry name" value="ODORANT RECEPTOR-RELATED"/>
    <property type="match status" value="1"/>
</dbReference>
<evidence type="ECO:0000256" key="12">
    <source>
        <dbReference type="ARBA" id="ARBA00023224"/>
    </source>
</evidence>
<comment type="subcellular location">
    <subcellularLocation>
        <location evidence="1">Cell membrane</location>
        <topology evidence="1">Multi-pass membrane protein</topology>
    </subcellularLocation>
</comment>
<comment type="caution">
    <text evidence="15">The sequence shown here is derived from an EMBL/GenBank/DDBJ whole genome shotgun (WGS) entry which is preliminary data.</text>
</comment>
<keyword evidence="4 13" id="KW-0812">Transmembrane</keyword>
<dbReference type="PANTHER" id="PTHR24242">
    <property type="entry name" value="G-PROTEIN COUPLED RECEPTOR"/>
    <property type="match status" value="1"/>
</dbReference>
<dbReference type="PRINTS" id="PR00237">
    <property type="entry name" value="GPCRRHODOPSN"/>
</dbReference>
<keyword evidence="11" id="KW-0325">Glycoprotein</keyword>
<sequence>MCVFVFQLYCSRWTSGPVMSSNTSSSVLEFVLECEIKPEQRSFAISTLSLIYFVTLFGNLMVILIIRMNHHLQTPMYLYIGTLAVVDLLNSTNIIPKMVAVLLDSVTVPYGLCLLQMHLVIYLEMVESLLFVYMACDRYAAVLYPLRYPSLITNKIVWLSLTMSSIISALGLTPAMVFISELVFCQSNVLPYCFCDYGTIISVACIDNPKYFTLLATATSLFGFFPVAVILFSYLRIAQAALNISSVDGKSKVLSTCLTHLLVMSLFYLPLMISYILTGSGVNLSKEVYNILVVIANVVPPMMNPIIYSFRNREIKSTIYNLFRRIGVSSKFISH</sequence>
<dbReference type="InterPro" id="IPR000725">
    <property type="entry name" value="Olfact_rcpt"/>
</dbReference>
<evidence type="ECO:0000256" key="3">
    <source>
        <dbReference type="ARBA" id="ARBA00022606"/>
    </source>
</evidence>
<evidence type="ECO:0000256" key="1">
    <source>
        <dbReference type="ARBA" id="ARBA00004651"/>
    </source>
</evidence>
<evidence type="ECO:0000256" key="8">
    <source>
        <dbReference type="ARBA" id="ARBA00023136"/>
    </source>
</evidence>
<name>A0A8X7X2G7_POLSE</name>
<evidence type="ECO:0000256" key="11">
    <source>
        <dbReference type="ARBA" id="ARBA00023180"/>
    </source>
</evidence>
<keyword evidence="7" id="KW-0297">G-protein coupled receptor</keyword>
<keyword evidence="16" id="KW-1185">Reference proteome</keyword>
<dbReference type="Proteomes" id="UP000886611">
    <property type="component" value="Unassembled WGS sequence"/>
</dbReference>
<dbReference type="PRINTS" id="PR00245">
    <property type="entry name" value="OLFACTORYR"/>
</dbReference>
<dbReference type="SMART" id="SM01381">
    <property type="entry name" value="7TM_GPCR_Srsx"/>
    <property type="match status" value="1"/>
</dbReference>
<proteinExistence type="predicted"/>
<feature type="domain" description="G-protein coupled receptors family 1 profile" evidence="14">
    <location>
        <begin position="58"/>
        <end position="308"/>
    </location>
</feature>
<evidence type="ECO:0000313" key="16">
    <source>
        <dbReference type="Proteomes" id="UP000886611"/>
    </source>
</evidence>
<evidence type="ECO:0000313" key="15">
    <source>
        <dbReference type="EMBL" id="KAG2460455.1"/>
    </source>
</evidence>
<evidence type="ECO:0000256" key="7">
    <source>
        <dbReference type="ARBA" id="ARBA00023040"/>
    </source>
</evidence>
<gene>
    <name evidence="15" type="primary">Or1e2_3</name>
    <name evidence="15" type="ORF">GTO96_0018615</name>
</gene>
<accession>A0A8X7X2G7</accession>
<evidence type="ECO:0000256" key="4">
    <source>
        <dbReference type="ARBA" id="ARBA00022692"/>
    </source>
</evidence>
<dbReference type="InterPro" id="IPR017452">
    <property type="entry name" value="GPCR_Rhodpsn_7TM"/>
</dbReference>
<keyword evidence="10" id="KW-0675">Receptor</keyword>
<dbReference type="Gene3D" id="1.20.1070.10">
    <property type="entry name" value="Rhodopsin 7-helix transmembrane proteins"/>
    <property type="match status" value="1"/>
</dbReference>
<evidence type="ECO:0000256" key="10">
    <source>
        <dbReference type="ARBA" id="ARBA00023170"/>
    </source>
</evidence>
<feature type="transmembrane region" description="Helical" evidence="13">
    <location>
        <begin position="253"/>
        <end position="277"/>
    </location>
</feature>
<dbReference type="GO" id="GO:0004930">
    <property type="term" value="F:G protein-coupled receptor activity"/>
    <property type="evidence" value="ECO:0007669"/>
    <property type="project" value="UniProtKB-KW"/>
</dbReference>
<dbReference type="EMBL" id="JAATIS010004949">
    <property type="protein sequence ID" value="KAG2460455.1"/>
    <property type="molecule type" value="Genomic_DNA"/>
</dbReference>
<feature type="transmembrane region" description="Helical" evidence="13">
    <location>
        <begin position="211"/>
        <end position="232"/>
    </location>
</feature>
<keyword evidence="9" id="KW-1015">Disulfide bond</keyword>
<evidence type="ECO:0000256" key="2">
    <source>
        <dbReference type="ARBA" id="ARBA00022475"/>
    </source>
</evidence>
<evidence type="ECO:0000256" key="6">
    <source>
        <dbReference type="ARBA" id="ARBA00022989"/>
    </source>
</evidence>
<keyword evidence="2" id="KW-1003">Cell membrane</keyword>
<feature type="transmembrane region" description="Helical" evidence="13">
    <location>
        <begin position="44"/>
        <end position="65"/>
    </location>
</feature>
<evidence type="ECO:0000259" key="14">
    <source>
        <dbReference type="PROSITE" id="PS50262"/>
    </source>
</evidence>
<evidence type="ECO:0000256" key="9">
    <source>
        <dbReference type="ARBA" id="ARBA00023157"/>
    </source>
</evidence>
<keyword evidence="5" id="KW-0552">Olfaction</keyword>
<dbReference type="InterPro" id="IPR000276">
    <property type="entry name" value="GPCR_Rhodpsn"/>
</dbReference>
<keyword evidence="6 13" id="KW-1133">Transmembrane helix</keyword>
<keyword evidence="8 13" id="KW-0472">Membrane</keyword>
<dbReference type="InterPro" id="IPR050939">
    <property type="entry name" value="Olfactory_GPCR1"/>
</dbReference>
<dbReference type="PROSITE" id="PS50262">
    <property type="entry name" value="G_PROTEIN_RECEP_F1_2"/>
    <property type="match status" value="1"/>
</dbReference>
<evidence type="ECO:0000256" key="5">
    <source>
        <dbReference type="ARBA" id="ARBA00022725"/>
    </source>
</evidence>
<feature type="transmembrane region" description="Helical" evidence="13">
    <location>
        <begin position="115"/>
        <end position="136"/>
    </location>
</feature>
<dbReference type="Pfam" id="PF13853">
    <property type="entry name" value="7tm_4"/>
    <property type="match status" value="1"/>
</dbReference>
<dbReference type="GO" id="GO:0005886">
    <property type="term" value="C:plasma membrane"/>
    <property type="evidence" value="ECO:0007669"/>
    <property type="project" value="UniProtKB-SubCell"/>
</dbReference>
<evidence type="ECO:0000256" key="13">
    <source>
        <dbReference type="SAM" id="Phobius"/>
    </source>
</evidence>
<dbReference type="SUPFAM" id="SSF81321">
    <property type="entry name" value="Family A G protein-coupled receptor-like"/>
    <property type="match status" value="1"/>
</dbReference>
<protein>
    <submittedName>
        <fullName evidence="15">OR1E2 protein</fullName>
    </submittedName>
</protein>
<dbReference type="FunFam" id="1.20.1070.10:FF:000015">
    <property type="entry name" value="Olfactory receptor"/>
    <property type="match status" value="1"/>
</dbReference>